<feature type="chain" id="PRO_5037308805" evidence="1">
    <location>
        <begin position="22"/>
        <end position="147"/>
    </location>
</feature>
<accession>A0A974P477</accession>
<organism evidence="2">
    <name type="scientific">Phenylobacterium glaciei</name>
    <dbReference type="NCBI Taxonomy" id="2803784"/>
    <lineage>
        <taxon>Bacteria</taxon>
        <taxon>Pseudomonadati</taxon>
        <taxon>Pseudomonadota</taxon>
        <taxon>Alphaproteobacteria</taxon>
        <taxon>Caulobacterales</taxon>
        <taxon>Caulobacteraceae</taxon>
        <taxon>Phenylobacterium</taxon>
    </lineage>
</organism>
<evidence type="ECO:0000256" key="1">
    <source>
        <dbReference type="SAM" id="SignalP"/>
    </source>
</evidence>
<gene>
    <name evidence="2" type="ORF">JKL49_04120</name>
</gene>
<name>A0A974P477_9CAUL</name>
<dbReference type="EMBL" id="CP068570">
    <property type="protein sequence ID" value="QQZ50662.1"/>
    <property type="molecule type" value="Genomic_DNA"/>
</dbReference>
<sequence length="147" mass="15984">MLRIFLTALALTVLLPVPGNAADSTTAANSSEPLNIGFVLYTKTRTPGVLSARWNYANAYSGPGKATGGPKAGSFVGRYHVRYFLENGQFSDEYDLDIQRHAPGDFYDVTWITDGKVSARGSVWKSRVARVSLSAGAEWLIDHLNVC</sequence>
<reference evidence="2" key="1">
    <citation type="submission" date="2021-01" db="EMBL/GenBank/DDBJ databases">
        <title>Genome sequence of Phenylobacterium sp. 20VBR1 isolated from a valley glaceir, Ny-Alesund, Svalbard.</title>
        <authorList>
            <person name="Thomas F.A."/>
            <person name="Krishnan K.P."/>
            <person name="Sinha R.K."/>
        </authorList>
    </citation>
    <scope>NUCLEOTIDE SEQUENCE</scope>
    <source>
        <strain evidence="2">20VBR1</strain>
    </source>
</reference>
<feature type="signal peptide" evidence="1">
    <location>
        <begin position="1"/>
        <end position="21"/>
    </location>
</feature>
<proteinExistence type="predicted"/>
<dbReference type="AlphaFoldDB" id="A0A974P477"/>
<evidence type="ECO:0000313" key="2">
    <source>
        <dbReference type="EMBL" id="QQZ50662.1"/>
    </source>
</evidence>
<keyword evidence="1" id="KW-0732">Signal</keyword>
<protein>
    <submittedName>
        <fullName evidence="2">Uncharacterized protein</fullName>
    </submittedName>
</protein>